<accession>A0ABV4K1R7</accession>
<dbReference type="Pfam" id="PF13580">
    <property type="entry name" value="SIS_2"/>
    <property type="match status" value="1"/>
</dbReference>
<dbReference type="Gene3D" id="3.40.50.10490">
    <property type="entry name" value="Glucose-6-phosphate isomerase like protein, domain 1"/>
    <property type="match status" value="1"/>
</dbReference>
<dbReference type="SUPFAM" id="SSF53697">
    <property type="entry name" value="SIS domain"/>
    <property type="match status" value="1"/>
</dbReference>
<protein>
    <submittedName>
        <fullName evidence="2">SIS domain-containing protein</fullName>
        <ecNumber evidence="2">5.3.1.-</ecNumber>
    </submittedName>
</protein>
<sequence>MYSTLKPSCWLDDLSKIRTTAQCKVNGTAASLDDGYLALGQVFRDVRESGATLWWVGNGGSAAICSHLSQDAMNKLSVRSCHLNDPSLMSCMANDYGYEQVYERPLRTLVRPGDVLIAISSSGNSQNIVSCVELAKRKGMKVVSLSGFAEDNKLWQGESDIAFYLPGTLYGLVEVGHEALLHAAIECLWHAESNA</sequence>
<dbReference type="InterPro" id="IPR001347">
    <property type="entry name" value="SIS_dom"/>
</dbReference>
<proteinExistence type="predicted"/>
<dbReference type="InterPro" id="IPR050099">
    <property type="entry name" value="SIS_GmhA/DiaA_subfam"/>
</dbReference>
<dbReference type="PANTHER" id="PTHR30390">
    <property type="entry name" value="SEDOHEPTULOSE 7-PHOSPHATE ISOMERASE / DNAA INITIATOR-ASSOCIATING FACTOR FOR REPLICATION INITIATION"/>
    <property type="match status" value="1"/>
</dbReference>
<dbReference type="CDD" id="cd05006">
    <property type="entry name" value="SIS_GmhA"/>
    <property type="match status" value="1"/>
</dbReference>
<name>A0ABV4K1R7_9BACT</name>
<dbReference type="Proteomes" id="UP001568698">
    <property type="component" value="Unassembled WGS sequence"/>
</dbReference>
<keyword evidence="2" id="KW-0413">Isomerase</keyword>
<evidence type="ECO:0000259" key="1">
    <source>
        <dbReference type="PROSITE" id="PS51464"/>
    </source>
</evidence>
<gene>
    <name evidence="2" type="ORF">AB6M95_04275</name>
</gene>
<reference evidence="2 3" key="1">
    <citation type="submission" date="2024-08" db="EMBL/GenBank/DDBJ databases">
        <title>Sulfate-reducing bacteria isolated from formation water of the oil field in Kazakhstan and description of Pseudodesulfovibrio sp.</title>
        <authorList>
            <person name="Bidzhieva S.K."/>
            <person name="Tourova T.P."/>
            <person name="Grouzdev D.S."/>
            <person name="Beletsky A.V."/>
            <person name="Sokolova D.S."/>
            <person name="Samigullina S.R."/>
            <person name="Poltaraus A.B."/>
            <person name="Avtukh A.N."/>
            <person name="Tereshina V.M."/>
            <person name="Zhaparov N.S."/>
            <person name="Mardanov A.V."/>
            <person name="Nazina T.N."/>
        </authorList>
    </citation>
    <scope>NUCLEOTIDE SEQUENCE [LARGE SCALE GENOMIC DNA]</scope>
    <source>
        <strain evidence="2 3">9FUS</strain>
    </source>
</reference>
<keyword evidence="3" id="KW-1185">Reference proteome</keyword>
<dbReference type="PROSITE" id="PS51464">
    <property type="entry name" value="SIS"/>
    <property type="match status" value="1"/>
</dbReference>
<evidence type="ECO:0000313" key="2">
    <source>
        <dbReference type="EMBL" id="MEZ7195955.1"/>
    </source>
</evidence>
<dbReference type="EMBL" id="JBGLYH010000007">
    <property type="protein sequence ID" value="MEZ7195955.1"/>
    <property type="molecule type" value="Genomic_DNA"/>
</dbReference>
<comment type="caution">
    <text evidence="2">The sequence shown here is derived from an EMBL/GenBank/DDBJ whole genome shotgun (WGS) entry which is preliminary data.</text>
</comment>
<dbReference type="InterPro" id="IPR035461">
    <property type="entry name" value="GmhA/DiaA"/>
</dbReference>
<feature type="domain" description="SIS" evidence="1">
    <location>
        <begin position="42"/>
        <end position="195"/>
    </location>
</feature>
<dbReference type="RefSeq" id="WP_371385498.1">
    <property type="nucleotide sequence ID" value="NZ_JBGLYH010000007.1"/>
</dbReference>
<dbReference type="GO" id="GO:0016853">
    <property type="term" value="F:isomerase activity"/>
    <property type="evidence" value="ECO:0007669"/>
    <property type="project" value="UniProtKB-KW"/>
</dbReference>
<dbReference type="PANTHER" id="PTHR30390:SF7">
    <property type="entry name" value="PHOSPHOHEPTOSE ISOMERASE"/>
    <property type="match status" value="1"/>
</dbReference>
<dbReference type="EC" id="5.3.1.-" evidence="2"/>
<evidence type="ECO:0000313" key="3">
    <source>
        <dbReference type="Proteomes" id="UP001568698"/>
    </source>
</evidence>
<organism evidence="2 3">
    <name type="scientific">Pseudodesulfovibrio karagichevae</name>
    <dbReference type="NCBI Taxonomy" id="3239305"/>
    <lineage>
        <taxon>Bacteria</taxon>
        <taxon>Pseudomonadati</taxon>
        <taxon>Thermodesulfobacteriota</taxon>
        <taxon>Desulfovibrionia</taxon>
        <taxon>Desulfovibrionales</taxon>
        <taxon>Desulfovibrionaceae</taxon>
    </lineage>
</organism>
<dbReference type="InterPro" id="IPR046348">
    <property type="entry name" value="SIS_dom_sf"/>
</dbReference>